<gene>
    <name evidence="5" type="ORF">KIJ12_08750</name>
</gene>
<protein>
    <submittedName>
        <fullName evidence="5">Glycosyltransferase</fullName>
        <ecNumber evidence="5">2.4.-.-</ecNumber>
    </submittedName>
</protein>
<dbReference type="EC" id="2.4.-.-" evidence="5"/>
<evidence type="ECO:0000313" key="6">
    <source>
        <dbReference type="Proteomes" id="UP000752647"/>
    </source>
</evidence>
<comment type="similarity">
    <text evidence="1">Belongs to the glycosyltransferase 2 family.</text>
</comment>
<dbReference type="EMBL" id="JAHBFI010000020">
    <property type="protein sequence ID" value="MBZ5963226.1"/>
    <property type="molecule type" value="Genomic_DNA"/>
</dbReference>
<keyword evidence="3 5" id="KW-0808">Transferase</keyword>
<keyword evidence="2 5" id="KW-0328">Glycosyltransferase</keyword>
<evidence type="ECO:0000313" key="5">
    <source>
        <dbReference type="EMBL" id="MBZ5963226.1"/>
    </source>
</evidence>
<feature type="domain" description="Glycosyltransferase 2-like" evidence="4">
    <location>
        <begin position="34"/>
        <end position="183"/>
    </location>
</feature>
<reference evidence="5" key="1">
    <citation type="submission" date="2021-05" db="EMBL/GenBank/DDBJ databases">
        <title>Pangenome of Leuconostoc gelidum warrants species status for Leuconostoc gelidum subsp. gasicomitatum.</title>
        <authorList>
            <person name="Johansson P."/>
            <person name="Sade E."/>
            <person name="Hultman J."/>
            <person name="Auvinen P."/>
            <person name="Bjorkroth J."/>
        </authorList>
    </citation>
    <scope>NUCLEOTIDE SEQUENCE</scope>
    <source>
        <strain evidence="5">A.21.4</strain>
    </source>
</reference>
<evidence type="ECO:0000259" key="4">
    <source>
        <dbReference type="Pfam" id="PF00535"/>
    </source>
</evidence>
<accession>A0A9Q3XUV3</accession>
<dbReference type="PANTHER" id="PTHR43685">
    <property type="entry name" value="GLYCOSYLTRANSFERASE"/>
    <property type="match status" value="1"/>
</dbReference>
<proteinExistence type="inferred from homology"/>
<evidence type="ECO:0000256" key="3">
    <source>
        <dbReference type="ARBA" id="ARBA00022679"/>
    </source>
</evidence>
<dbReference type="RefSeq" id="WP_224144415.1">
    <property type="nucleotide sequence ID" value="NZ_JAHBFI010000020.1"/>
</dbReference>
<organism evidence="5 6">
    <name type="scientific">Leuconostoc gasicomitatum</name>
    <dbReference type="NCBI Taxonomy" id="115778"/>
    <lineage>
        <taxon>Bacteria</taxon>
        <taxon>Bacillati</taxon>
        <taxon>Bacillota</taxon>
        <taxon>Bacilli</taxon>
        <taxon>Lactobacillales</taxon>
        <taxon>Lactobacillaceae</taxon>
        <taxon>Leuconostoc</taxon>
        <taxon>Leuconostoc gelidum group</taxon>
    </lineage>
</organism>
<sequence>MSTVQNLVEFLEKKNLPLEMNYLSRAQKFTLLIATYLNDDVKDFEIALKSIIYNTVVPDEILIIVDGPIYDEMDRMLIRFVNKLPHVIRVIRQEKNKGRGLTAAYGVVNAKNDLIARMDADDIAIPQRFEKQLPLFQKNSELDVIGGQVSEFNDELELTTRRIVPTIYEEIIKFSKMRSPLNQPTVMFKKLSVLRVGNYSNLTVMEDYDLWMKMIDNKMILQNIDEDLVYMRAPKDMYKRRGGLQYFKIYRQFRKALLTKKLISYKDYYHSIFGMSITSLIPTIFRKKIYSILLRKNN</sequence>
<dbReference type="AlphaFoldDB" id="A0A9Q3XUV3"/>
<evidence type="ECO:0000256" key="1">
    <source>
        <dbReference type="ARBA" id="ARBA00006739"/>
    </source>
</evidence>
<dbReference type="Pfam" id="PF00535">
    <property type="entry name" value="Glycos_transf_2"/>
    <property type="match status" value="1"/>
</dbReference>
<dbReference type="InterPro" id="IPR050834">
    <property type="entry name" value="Glycosyltransf_2"/>
</dbReference>
<name>A0A9Q3XUV3_9LACO</name>
<comment type="caution">
    <text evidence="5">The sequence shown here is derived from an EMBL/GenBank/DDBJ whole genome shotgun (WGS) entry which is preliminary data.</text>
</comment>
<dbReference type="SUPFAM" id="SSF53448">
    <property type="entry name" value="Nucleotide-diphospho-sugar transferases"/>
    <property type="match status" value="1"/>
</dbReference>
<dbReference type="InterPro" id="IPR001173">
    <property type="entry name" value="Glyco_trans_2-like"/>
</dbReference>
<dbReference type="Proteomes" id="UP000752647">
    <property type="component" value="Unassembled WGS sequence"/>
</dbReference>
<dbReference type="GO" id="GO:0016757">
    <property type="term" value="F:glycosyltransferase activity"/>
    <property type="evidence" value="ECO:0007669"/>
    <property type="project" value="UniProtKB-KW"/>
</dbReference>
<dbReference type="InterPro" id="IPR029044">
    <property type="entry name" value="Nucleotide-diphossugar_trans"/>
</dbReference>
<dbReference type="PANTHER" id="PTHR43685:SF5">
    <property type="entry name" value="GLYCOSYLTRANSFERASE EPSE-RELATED"/>
    <property type="match status" value="1"/>
</dbReference>
<evidence type="ECO:0000256" key="2">
    <source>
        <dbReference type="ARBA" id="ARBA00022676"/>
    </source>
</evidence>
<dbReference type="Gene3D" id="3.90.550.10">
    <property type="entry name" value="Spore Coat Polysaccharide Biosynthesis Protein SpsA, Chain A"/>
    <property type="match status" value="1"/>
</dbReference>